<organism evidence="5 6">
    <name type="scientific">Acrobeloides nanus</name>
    <dbReference type="NCBI Taxonomy" id="290746"/>
    <lineage>
        <taxon>Eukaryota</taxon>
        <taxon>Metazoa</taxon>
        <taxon>Ecdysozoa</taxon>
        <taxon>Nematoda</taxon>
        <taxon>Chromadorea</taxon>
        <taxon>Rhabditida</taxon>
        <taxon>Tylenchina</taxon>
        <taxon>Cephalobomorpha</taxon>
        <taxon>Cephaloboidea</taxon>
        <taxon>Cephalobidae</taxon>
        <taxon>Acrobeloides</taxon>
    </lineage>
</organism>
<reference evidence="6" key="1">
    <citation type="submission" date="2022-11" db="UniProtKB">
        <authorList>
            <consortium name="WormBaseParasite"/>
        </authorList>
    </citation>
    <scope>IDENTIFICATION</scope>
</reference>
<comment type="similarity">
    <text evidence="1">Belongs to the FAM76 family.</text>
</comment>
<keyword evidence="5" id="KW-1185">Reference proteome</keyword>
<dbReference type="AlphaFoldDB" id="A0A914CJQ6"/>
<evidence type="ECO:0000256" key="2">
    <source>
        <dbReference type="ARBA" id="ARBA00023054"/>
    </source>
</evidence>
<evidence type="ECO:0000256" key="4">
    <source>
        <dbReference type="SAM" id="MobiDB-lite"/>
    </source>
</evidence>
<evidence type="ECO:0000256" key="1">
    <source>
        <dbReference type="ARBA" id="ARBA00009097"/>
    </source>
</evidence>
<keyword evidence="2 3" id="KW-0175">Coiled coil</keyword>
<name>A0A914CJQ6_9BILA</name>
<evidence type="ECO:0000313" key="6">
    <source>
        <dbReference type="WBParaSite" id="ACRNAN_scaffold11507.g22827.t1"/>
    </source>
</evidence>
<evidence type="ECO:0000313" key="5">
    <source>
        <dbReference type="Proteomes" id="UP000887540"/>
    </source>
</evidence>
<proteinExistence type="inferred from homology"/>
<dbReference type="GO" id="GO:0016607">
    <property type="term" value="C:nuclear speck"/>
    <property type="evidence" value="ECO:0007669"/>
    <property type="project" value="TreeGrafter"/>
</dbReference>
<accession>A0A914CJQ6</accession>
<feature type="region of interest" description="Disordered" evidence="4">
    <location>
        <begin position="1"/>
        <end position="24"/>
    </location>
</feature>
<dbReference type="InterPro" id="IPR032017">
    <property type="entry name" value="FAM76"/>
</dbReference>
<dbReference type="PANTHER" id="PTHR46176:SF1">
    <property type="entry name" value="LD21662P"/>
    <property type="match status" value="1"/>
</dbReference>
<dbReference type="WBParaSite" id="ACRNAN_scaffold11507.g22827.t1">
    <property type="protein sequence ID" value="ACRNAN_scaffold11507.g22827.t1"/>
    <property type="gene ID" value="ACRNAN_scaffold11507.g22827"/>
</dbReference>
<dbReference type="Pfam" id="PF16046">
    <property type="entry name" value="FAM76"/>
    <property type="match status" value="1"/>
</dbReference>
<evidence type="ECO:0000256" key="3">
    <source>
        <dbReference type="SAM" id="Coils"/>
    </source>
</evidence>
<dbReference type="PANTHER" id="PTHR46176">
    <property type="entry name" value="LD21662P"/>
    <property type="match status" value="1"/>
</dbReference>
<dbReference type="Proteomes" id="UP000887540">
    <property type="component" value="Unplaced"/>
</dbReference>
<protein>
    <submittedName>
        <fullName evidence="6">Uncharacterized protein</fullName>
    </submittedName>
</protein>
<sequence length="107" mass="12441">MESNEKPSTSRLTDESTTDSSSQTEHFLLVQQLRAQILDLKNTVAQKDQLILERDKKIAQLNAETVQMKNEYKTKMEEQRKNYVNMVNSMKENQRASIKSKQPPVKK</sequence>
<feature type="coiled-coil region" evidence="3">
    <location>
        <begin position="30"/>
        <end position="93"/>
    </location>
</feature>